<dbReference type="GO" id="GO:0003700">
    <property type="term" value="F:DNA-binding transcription factor activity"/>
    <property type="evidence" value="ECO:0007669"/>
    <property type="project" value="InterPro"/>
</dbReference>
<accession>A0A7S1UVM0</accession>
<keyword evidence="2" id="KW-0238">DNA-binding</keyword>
<dbReference type="InterPro" id="IPR000232">
    <property type="entry name" value="HSF_DNA-bd"/>
</dbReference>
<dbReference type="PANTHER" id="PTHR10015:SF206">
    <property type="entry name" value="HSF-TYPE DNA-BINDING DOMAIN-CONTAINING PROTEIN"/>
    <property type="match status" value="1"/>
</dbReference>
<proteinExistence type="inferred from homology"/>
<evidence type="ECO:0000256" key="4">
    <source>
        <dbReference type="RuleBase" id="RU004020"/>
    </source>
</evidence>
<comment type="similarity">
    <text evidence="4">Belongs to the HSF family.</text>
</comment>
<comment type="subcellular location">
    <subcellularLocation>
        <location evidence="1">Nucleus</location>
    </subcellularLocation>
</comment>
<dbReference type="AlphaFoldDB" id="A0A7S1UVM0"/>
<evidence type="ECO:0000256" key="5">
    <source>
        <dbReference type="SAM" id="MobiDB-lite"/>
    </source>
</evidence>
<evidence type="ECO:0000256" key="3">
    <source>
        <dbReference type="ARBA" id="ARBA00023242"/>
    </source>
</evidence>
<dbReference type="EMBL" id="HBGK01013462">
    <property type="protein sequence ID" value="CAD9278069.1"/>
    <property type="molecule type" value="Transcribed_RNA"/>
</dbReference>
<name>A0A7S1UVM0_9STRA</name>
<feature type="region of interest" description="Disordered" evidence="5">
    <location>
        <begin position="387"/>
        <end position="409"/>
    </location>
</feature>
<evidence type="ECO:0000256" key="1">
    <source>
        <dbReference type="ARBA" id="ARBA00004123"/>
    </source>
</evidence>
<keyword evidence="3" id="KW-0539">Nucleus</keyword>
<protein>
    <recommendedName>
        <fullName evidence="6">HSF-type DNA-binding domain-containing protein</fullName>
    </recommendedName>
</protein>
<feature type="compositionally biased region" description="Polar residues" evidence="5">
    <location>
        <begin position="392"/>
        <end position="409"/>
    </location>
</feature>
<dbReference type="SMART" id="SM00415">
    <property type="entry name" value="HSF"/>
    <property type="match status" value="1"/>
</dbReference>
<feature type="domain" description="HSF-type DNA-binding" evidence="6">
    <location>
        <begin position="100"/>
        <end position="195"/>
    </location>
</feature>
<dbReference type="GO" id="GO:0043565">
    <property type="term" value="F:sequence-specific DNA binding"/>
    <property type="evidence" value="ECO:0007669"/>
    <property type="project" value="InterPro"/>
</dbReference>
<dbReference type="GO" id="GO:0005634">
    <property type="term" value="C:nucleus"/>
    <property type="evidence" value="ECO:0007669"/>
    <property type="project" value="UniProtKB-SubCell"/>
</dbReference>
<dbReference type="SUPFAM" id="SSF46785">
    <property type="entry name" value="Winged helix' DNA-binding domain"/>
    <property type="match status" value="1"/>
</dbReference>
<dbReference type="Pfam" id="PF00447">
    <property type="entry name" value="HSF_DNA-bind"/>
    <property type="match status" value="1"/>
</dbReference>
<evidence type="ECO:0000259" key="6">
    <source>
        <dbReference type="SMART" id="SM00415"/>
    </source>
</evidence>
<evidence type="ECO:0000313" key="7">
    <source>
        <dbReference type="EMBL" id="CAD9278069.1"/>
    </source>
</evidence>
<dbReference type="Gene3D" id="1.10.10.10">
    <property type="entry name" value="Winged helix-like DNA-binding domain superfamily/Winged helix DNA-binding domain"/>
    <property type="match status" value="1"/>
</dbReference>
<gene>
    <name evidence="7" type="ORF">GOCE00092_LOCUS6978</name>
</gene>
<dbReference type="InterPro" id="IPR036388">
    <property type="entry name" value="WH-like_DNA-bd_sf"/>
</dbReference>
<reference evidence="7" key="1">
    <citation type="submission" date="2021-01" db="EMBL/GenBank/DDBJ databases">
        <authorList>
            <person name="Corre E."/>
            <person name="Pelletier E."/>
            <person name="Niang G."/>
            <person name="Scheremetjew M."/>
            <person name="Finn R."/>
            <person name="Kale V."/>
            <person name="Holt S."/>
            <person name="Cochrane G."/>
            <person name="Meng A."/>
            <person name="Brown T."/>
            <person name="Cohen L."/>
        </authorList>
    </citation>
    <scope>NUCLEOTIDE SEQUENCE</scope>
    <source>
        <strain evidence="7">CCMP 410</strain>
    </source>
</reference>
<dbReference type="InterPro" id="IPR036390">
    <property type="entry name" value="WH_DNA-bd_sf"/>
</dbReference>
<organism evidence="7">
    <name type="scientific">Grammatophora oceanica</name>
    <dbReference type="NCBI Taxonomy" id="210454"/>
    <lineage>
        <taxon>Eukaryota</taxon>
        <taxon>Sar</taxon>
        <taxon>Stramenopiles</taxon>
        <taxon>Ochrophyta</taxon>
        <taxon>Bacillariophyta</taxon>
        <taxon>Fragilariophyceae</taxon>
        <taxon>Fragilariophycidae</taxon>
        <taxon>Rhabdonematales</taxon>
        <taxon>Grammatophoraceae</taxon>
        <taxon>Grammatophora</taxon>
    </lineage>
</organism>
<dbReference type="FunFam" id="1.10.10.10:FF:000479">
    <property type="entry name" value="Predicted protein"/>
    <property type="match status" value="1"/>
</dbReference>
<sequence length="409" mass="45250">MKRQTYTLLGMMNSSNAHADPMPERIDLRRQVNDARMEDQMGLVPHQGKTKESRDGPVKELTAASALTSMVKKETGHGEEVDDEEDFDIPQRFTKSGRKKATPFPMKLMKVLSQRKHADTITWLPDGKSFTIIRPKAFVAEILPDNFKQAKYSSFTRKLHRWGFQRHLRGEEAGAFFHKYFQRGRLDLVEKMTCYKPSELNKQSKGGGMSVASFRDPLGQRAQVMGAAGMHGMSAQAMQQFQLQQQLQQLQMQQHFLQQQQEQAAQHTSAAGPMSSPSAAAAAAAADNLRSPALGSMQQNPMAPQQGAGGEHLNTAIELEVSRRLKERIMTNPFSRPATLGSMMPGSGIAGGMMGGFGAAANQAQMANMMGMQNMQNLLGGQDHLNSRPGDNMSNDVNQSNNMHMQPRF</sequence>
<evidence type="ECO:0000256" key="2">
    <source>
        <dbReference type="ARBA" id="ARBA00023125"/>
    </source>
</evidence>
<feature type="region of interest" description="Disordered" evidence="5">
    <location>
        <begin position="258"/>
        <end position="286"/>
    </location>
</feature>
<dbReference type="PANTHER" id="PTHR10015">
    <property type="entry name" value="HEAT SHOCK TRANSCRIPTION FACTOR"/>
    <property type="match status" value="1"/>
</dbReference>